<gene>
    <name evidence="1" type="ORF">S01H4_64763</name>
</gene>
<protein>
    <recommendedName>
        <fullName evidence="2">GINS subunit domain-containing protein</fullName>
    </recommendedName>
</protein>
<reference evidence="1" key="1">
    <citation type="journal article" date="2014" name="Front. Microbiol.">
        <title>High frequency of phylogenetically diverse reductive dehalogenase-homologous genes in deep subseafloor sedimentary metagenomes.</title>
        <authorList>
            <person name="Kawai M."/>
            <person name="Futagami T."/>
            <person name="Toyoda A."/>
            <person name="Takaki Y."/>
            <person name="Nishi S."/>
            <person name="Hori S."/>
            <person name="Arai W."/>
            <person name="Tsubouchi T."/>
            <person name="Morono Y."/>
            <person name="Uchiyama I."/>
            <person name="Ito T."/>
            <person name="Fujiyama A."/>
            <person name="Inagaki F."/>
            <person name="Takami H."/>
        </authorList>
    </citation>
    <scope>NUCLEOTIDE SEQUENCE</scope>
    <source>
        <strain evidence="1">Expedition CK06-06</strain>
    </source>
</reference>
<dbReference type="EMBL" id="BART01039384">
    <property type="protein sequence ID" value="GAH13430.1"/>
    <property type="molecule type" value="Genomic_DNA"/>
</dbReference>
<evidence type="ECO:0008006" key="2">
    <source>
        <dbReference type="Google" id="ProtNLM"/>
    </source>
</evidence>
<dbReference type="AlphaFoldDB" id="X1DYZ6"/>
<dbReference type="Gene3D" id="3.40.5.50">
    <property type="match status" value="1"/>
</dbReference>
<name>X1DYZ6_9ZZZZ</name>
<comment type="caution">
    <text evidence="1">The sequence shown here is derived from an EMBL/GenBank/DDBJ whole genome shotgun (WGS) entry which is preliminary data.</text>
</comment>
<proteinExistence type="predicted"/>
<organism evidence="1">
    <name type="scientific">marine sediment metagenome</name>
    <dbReference type="NCBI Taxonomy" id="412755"/>
    <lineage>
        <taxon>unclassified sequences</taxon>
        <taxon>metagenomes</taxon>
        <taxon>ecological metagenomes</taxon>
    </lineage>
</organism>
<evidence type="ECO:0000313" key="1">
    <source>
        <dbReference type="EMBL" id="GAH13430.1"/>
    </source>
</evidence>
<feature type="non-terminal residue" evidence="1">
    <location>
        <position position="94"/>
    </location>
</feature>
<sequence length="94" mass="11230">MLDENLLSDELERIQLDFETLEIRVMCNQNLEEFNLGERKIRLTEGVKTKLPYWLAIALAKEDYVTIEELSDYDFPELHEVTRKERENISLQKI</sequence>
<accession>X1DYZ6</accession>